<organism evidence="1 2">
    <name type="scientific">Coniosporium uncinatum</name>
    <dbReference type="NCBI Taxonomy" id="93489"/>
    <lineage>
        <taxon>Eukaryota</taxon>
        <taxon>Fungi</taxon>
        <taxon>Dikarya</taxon>
        <taxon>Ascomycota</taxon>
        <taxon>Pezizomycotina</taxon>
        <taxon>Dothideomycetes</taxon>
        <taxon>Dothideomycetes incertae sedis</taxon>
        <taxon>Coniosporium</taxon>
    </lineage>
</organism>
<dbReference type="EMBL" id="JAWDJW010006362">
    <property type="protein sequence ID" value="KAK3065107.1"/>
    <property type="molecule type" value="Genomic_DNA"/>
</dbReference>
<accession>A0ACC3DC77</accession>
<dbReference type="Proteomes" id="UP001186974">
    <property type="component" value="Unassembled WGS sequence"/>
</dbReference>
<protein>
    <submittedName>
        <fullName evidence="1">Uncharacterized protein</fullName>
    </submittedName>
</protein>
<comment type="caution">
    <text evidence="1">The sequence shown here is derived from an EMBL/GenBank/DDBJ whole genome shotgun (WGS) entry which is preliminary data.</text>
</comment>
<evidence type="ECO:0000313" key="1">
    <source>
        <dbReference type="EMBL" id="KAK3065107.1"/>
    </source>
</evidence>
<sequence>MDVGQDELEASKPYDEVSVQTLWTEKKYISYFVVEESRGDGAATAENIERARRGGRNDGEPSQEIWQDLKSRYDRAQEKQRQRRTEAVTGLEHKSEMTPWLRATGYHAHLEGLPLKKIPLSYELPDEDEEPELFMVCSIDRLSRKGIAIIRNDEGLETRHLSRLNAKLLNTFRGSEMSQDPIKSLQNSKSINTYISCWQKLVCYFWRVTRDDHLQVKDKQLFHPTKRQENCLAEVWRVVNTVDKIGRLEGEEEAKETEEVEKKADRVVLDFSMSLIQQRFTNRAFDSAMVSFAAVLAWDCTRQTWKDVNNYTSYLSQLIYDCQIIVLLHCLDADDDDESLTDRIVRVRDECLLNDTLGPVAELSGSRLLGFEIGRNTVNQAQVRWHGDEQTIVYKDVRLTMAQLQELVAFEIQAGTDILERDLCFGLEDVPRYELKELVDNWDASSPGQSFLTDTRNAPYISDGQTWIFDRLRMHPRSMSLLYRKSGGDSSWQLSSNAVAEYENAVQRFLQCILVLIHVASGQPARRPELLGLRWCNRQVDKRNLFVHDGYLLFILTYHKSLNMTNASRYPVRFLFPEVGSLLARYLILVQPFRTWLREETNSPANTTEYLWHDGDGVWSEDKLTRVFLSRTAQGIGVKVNIQAWRQLAVGIAIKKFSGQSYQYDLDLPADGFAGGEREGSRVEGGGSMAEALHWQASHNPRTGNANYGGTVNFREGLTDAGLHEYLKASQMWHALCRESAKTPAKTPTKHTRQGSFGLADSPLAKRLAFRRAPQGCRRTWTTEQALSVLKQMHGPRAVYQGKQSQAMQAVIDNRLQVVAVLGTGEGKSLLYQLPARLPGAGTTVLIVPLVALKQDTVRKCKQLGVECTVWSSADALPGTGCPLLLVSLDQAVQAPFLTYLNQLDVSGELARIVIDESHLVCTAESYRRRMKEVKQLRMLHCQFILLTATLPPGMEDVFEKALLLQRPLYVRSLTMRTELEYHVVKLPSSNAGSFELSVAAHIQGTLQQSWLTQEGHRTRVLVYVRMRSQANVLAEELGCSAYYSDSGTEEEKAAVLTRWIDGESRVLVATSALAGIDYPHVRVAFHVGEPGGGAIDYAQDVGRVGRDGQGGLCAVFLPPRWQPGYKEEGGEILPENTKAMQQFLDSPRCRMVPLSQFLDGQAQSCRDELTACDRCKVLGLLPEGELIERELEVEVEREVVEREIGNRLVTEYNRQSAVELARFIQGLELLRGSCVICQFLGKVGRQEAEHTLDECKSVNKWRFIQAKRKAQEQGRKIREGWLARYGACYKCGNMQVVCQEQGQGECRYKDIVMPLSWLVPYQPEWKERVLRGLKGGLQAVQDEGKYMLWLGEEATVFGEQASNLVVVADRVMGIIEREV</sequence>
<gene>
    <name evidence="1" type="ORF">LTS18_010260</name>
</gene>
<keyword evidence="2" id="KW-1185">Reference proteome</keyword>
<proteinExistence type="predicted"/>
<reference evidence="1" key="1">
    <citation type="submission" date="2024-09" db="EMBL/GenBank/DDBJ databases">
        <title>Black Yeasts Isolated from many extreme environments.</title>
        <authorList>
            <person name="Coleine C."/>
            <person name="Stajich J.E."/>
            <person name="Selbmann L."/>
        </authorList>
    </citation>
    <scope>NUCLEOTIDE SEQUENCE</scope>
    <source>
        <strain evidence="1">CCFEE 5737</strain>
    </source>
</reference>
<name>A0ACC3DC77_9PEZI</name>
<evidence type="ECO:0000313" key="2">
    <source>
        <dbReference type="Proteomes" id="UP001186974"/>
    </source>
</evidence>